<evidence type="ECO:0000256" key="1">
    <source>
        <dbReference type="ARBA" id="ARBA00022475"/>
    </source>
</evidence>
<name>A0A511RLG7_9DEIN</name>
<evidence type="ECO:0000256" key="4">
    <source>
        <dbReference type="ARBA" id="ARBA00023139"/>
    </source>
</evidence>
<evidence type="ECO:0000256" key="3">
    <source>
        <dbReference type="ARBA" id="ARBA00023136"/>
    </source>
</evidence>
<dbReference type="InterPro" id="IPR006059">
    <property type="entry name" value="SBP"/>
</dbReference>
<evidence type="ECO:0000256" key="6">
    <source>
        <dbReference type="SAM" id="SignalP"/>
    </source>
</evidence>
<dbReference type="AlphaFoldDB" id="A0A511RLG7"/>
<proteinExistence type="predicted"/>
<protein>
    <submittedName>
        <fullName evidence="7">ABC transporter substrate-binding protein</fullName>
    </submittedName>
</protein>
<reference evidence="7 8" key="1">
    <citation type="submission" date="2019-07" db="EMBL/GenBank/DDBJ databases">
        <title>Whole genome shotgun sequence of Oceanithermus desulfurans NBRC 100063.</title>
        <authorList>
            <person name="Hosoyama A."/>
            <person name="Uohara A."/>
            <person name="Ohji S."/>
            <person name="Ichikawa N."/>
        </authorList>
    </citation>
    <scope>NUCLEOTIDE SEQUENCE [LARGE SCALE GENOMIC DNA]</scope>
    <source>
        <strain evidence="7 8">NBRC 100063</strain>
    </source>
</reference>
<comment type="caution">
    <text evidence="7">The sequence shown here is derived from an EMBL/GenBank/DDBJ whole genome shotgun (WGS) entry which is preliminary data.</text>
</comment>
<sequence length="431" mass="48547">MKRWILKLGALALVLTMGLGAAKTTKVTVAGWGGESEIALYKELFKKFEAEHPNIKVELLHIPSRDYWTKLTAMFAAGKAPDLFFTNNINFPALAAKGVARPLEPFIKKDNYDTGIFYKGILDAFRFEGKLYALPRDISNMVVYYNRDLLREAGLPDPDPNWTWDDFLRYAKALTKEEGGKRTQWGVSFYTYFLFWEPWVWSNGGRWYSPDHSKFLLNSPASVEGLQFYVDLRWKHHVAPTPAEAADRSAYSLFLGGKTGMIVDGRWRVPSLKKKAKFDWDIVPFPRGKAGSIVDIDGSGWAISRQSRNPDAAWEVLKFLAGPEGSLAFTKGGLIIPAIGFDPLNPTATNAILKAFFQPPPPRHQQYFLTVNKDAVPTETFERWSEALNLISKALGPVWEGKEDVQTALDKVAPAVQKILDEVQAERAKRK</sequence>
<evidence type="ECO:0000313" key="8">
    <source>
        <dbReference type="Proteomes" id="UP000321827"/>
    </source>
</evidence>
<dbReference type="PANTHER" id="PTHR43649:SF33">
    <property type="entry name" value="POLYGALACTURONAN_RHAMNOGALACTURONAN-BINDING PROTEIN YTCQ"/>
    <property type="match status" value="1"/>
</dbReference>
<keyword evidence="1" id="KW-1003">Cell membrane</keyword>
<dbReference type="RefSeq" id="WP_147146931.1">
    <property type="nucleotide sequence ID" value="NZ_BJXN01000007.1"/>
</dbReference>
<evidence type="ECO:0000256" key="5">
    <source>
        <dbReference type="ARBA" id="ARBA00023288"/>
    </source>
</evidence>
<dbReference type="SUPFAM" id="SSF53850">
    <property type="entry name" value="Periplasmic binding protein-like II"/>
    <property type="match status" value="1"/>
</dbReference>
<organism evidence="7 8">
    <name type="scientific">Oceanithermus desulfurans NBRC 100063</name>
    <dbReference type="NCBI Taxonomy" id="1227550"/>
    <lineage>
        <taxon>Bacteria</taxon>
        <taxon>Thermotogati</taxon>
        <taxon>Deinococcota</taxon>
        <taxon>Deinococci</taxon>
        <taxon>Thermales</taxon>
        <taxon>Thermaceae</taxon>
        <taxon>Oceanithermus</taxon>
    </lineage>
</organism>
<dbReference type="EMBL" id="BJXN01000007">
    <property type="protein sequence ID" value="GEM89792.1"/>
    <property type="molecule type" value="Genomic_DNA"/>
</dbReference>
<evidence type="ECO:0000256" key="2">
    <source>
        <dbReference type="ARBA" id="ARBA00022729"/>
    </source>
</evidence>
<feature type="chain" id="PRO_5021897217" evidence="6">
    <location>
        <begin position="22"/>
        <end position="431"/>
    </location>
</feature>
<dbReference type="InterPro" id="IPR050490">
    <property type="entry name" value="Bact_solute-bd_prot1"/>
</dbReference>
<keyword evidence="5" id="KW-0449">Lipoprotein</keyword>
<dbReference type="Pfam" id="PF01547">
    <property type="entry name" value="SBP_bac_1"/>
    <property type="match status" value="1"/>
</dbReference>
<keyword evidence="2 6" id="KW-0732">Signal</keyword>
<dbReference type="CDD" id="cd13585">
    <property type="entry name" value="PBP2_TMBP_like"/>
    <property type="match status" value="1"/>
</dbReference>
<keyword evidence="4" id="KW-0564">Palmitate</keyword>
<evidence type="ECO:0000313" key="7">
    <source>
        <dbReference type="EMBL" id="GEM89792.1"/>
    </source>
</evidence>
<gene>
    <name evidence="7" type="ORF">ODE01S_12260</name>
</gene>
<accession>A0A511RLG7</accession>
<keyword evidence="3" id="KW-0472">Membrane</keyword>
<dbReference type="Proteomes" id="UP000321827">
    <property type="component" value="Unassembled WGS sequence"/>
</dbReference>
<dbReference type="PANTHER" id="PTHR43649">
    <property type="entry name" value="ARABINOSE-BINDING PROTEIN-RELATED"/>
    <property type="match status" value="1"/>
</dbReference>
<dbReference type="Gene3D" id="3.40.190.10">
    <property type="entry name" value="Periplasmic binding protein-like II"/>
    <property type="match status" value="1"/>
</dbReference>
<dbReference type="OrthoDB" id="9782846at2"/>
<feature type="signal peptide" evidence="6">
    <location>
        <begin position="1"/>
        <end position="21"/>
    </location>
</feature>